<evidence type="ECO:0000256" key="1">
    <source>
        <dbReference type="SAM" id="MobiDB-lite"/>
    </source>
</evidence>
<dbReference type="InterPro" id="IPR036034">
    <property type="entry name" value="PDZ_sf"/>
</dbReference>
<dbReference type="Proteomes" id="UP000595095">
    <property type="component" value="Chromosome"/>
</dbReference>
<feature type="region of interest" description="Disordered" evidence="1">
    <location>
        <begin position="150"/>
        <end position="174"/>
    </location>
</feature>
<dbReference type="RefSeq" id="WP_195809407.1">
    <property type="nucleotide sequence ID" value="NZ_CP064795.1"/>
</dbReference>
<dbReference type="Pfam" id="PF05299">
    <property type="entry name" value="Peptidase_M61"/>
    <property type="match status" value="1"/>
</dbReference>
<dbReference type="KEGG" id="smaa:IT774_08430"/>
<dbReference type="EMBL" id="CP064795">
    <property type="protein sequence ID" value="QPG04311.1"/>
    <property type="molecule type" value="Genomic_DNA"/>
</dbReference>
<feature type="domain" description="PDZ" evidence="2">
    <location>
        <begin position="496"/>
        <end position="582"/>
    </location>
</feature>
<dbReference type="Gene3D" id="1.10.390.10">
    <property type="entry name" value="Neutral Protease Domain 2"/>
    <property type="match status" value="1"/>
</dbReference>
<dbReference type="InterPro" id="IPR024191">
    <property type="entry name" value="Peptidase_M61"/>
</dbReference>
<dbReference type="Pfam" id="PF17899">
    <property type="entry name" value="Peptidase_M61_N"/>
    <property type="match status" value="1"/>
</dbReference>
<protein>
    <submittedName>
        <fullName evidence="3">M61 family metallopeptidase</fullName>
    </submittedName>
</protein>
<gene>
    <name evidence="3" type="ORF">IT774_08430</name>
</gene>
<organism evidence="3 4">
    <name type="scientific">Salinimonas marina</name>
    <dbReference type="NCBI Taxonomy" id="2785918"/>
    <lineage>
        <taxon>Bacteria</taxon>
        <taxon>Pseudomonadati</taxon>
        <taxon>Pseudomonadota</taxon>
        <taxon>Gammaproteobacteria</taxon>
        <taxon>Alteromonadales</taxon>
        <taxon>Alteromonadaceae</taxon>
        <taxon>Alteromonas/Salinimonas group</taxon>
        <taxon>Salinimonas</taxon>
    </lineage>
</organism>
<dbReference type="SMART" id="SM00228">
    <property type="entry name" value="PDZ"/>
    <property type="match status" value="1"/>
</dbReference>
<accession>A0A7S9HBL5</accession>
<feature type="compositionally biased region" description="Polar residues" evidence="1">
    <location>
        <begin position="150"/>
        <end position="159"/>
    </location>
</feature>
<dbReference type="Gene3D" id="2.30.42.10">
    <property type="match status" value="1"/>
</dbReference>
<dbReference type="SUPFAM" id="SSF55486">
    <property type="entry name" value="Metalloproteases ('zincins'), catalytic domain"/>
    <property type="match status" value="1"/>
</dbReference>
<reference evidence="3 4" key="1">
    <citation type="submission" date="2020-11" db="EMBL/GenBank/DDBJ databases">
        <title>Complete genome sequence for Salinimonas sp. strain G2-b.</title>
        <authorList>
            <person name="Park S.-J."/>
        </authorList>
    </citation>
    <scope>NUCLEOTIDE SEQUENCE [LARGE SCALE GENOMIC DNA]</scope>
    <source>
        <strain evidence="3 4">G2-b</strain>
    </source>
</reference>
<keyword evidence="4" id="KW-1185">Reference proteome</keyword>
<dbReference type="SUPFAM" id="SSF50156">
    <property type="entry name" value="PDZ domain-like"/>
    <property type="match status" value="1"/>
</dbReference>
<dbReference type="InterPro" id="IPR027268">
    <property type="entry name" value="Peptidase_M4/M1_CTD_sf"/>
</dbReference>
<dbReference type="PIRSF" id="PIRSF016493">
    <property type="entry name" value="Glycyl_aminpptds"/>
    <property type="match status" value="1"/>
</dbReference>
<evidence type="ECO:0000259" key="2">
    <source>
        <dbReference type="PROSITE" id="PS50106"/>
    </source>
</evidence>
<dbReference type="InterPro" id="IPR040756">
    <property type="entry name" value="Peptidase_M61_N"/>
</dbReference>
<dbReference type="Gene3D" id="2.60.40.3650">
    <property type="match status" value="1"/>
</dbReference>
<dbReference type="AlphaFoldDB" id="A0A7S9HBL5"/>
<dbReference type="Pfam" id="PF13180">
    <property type="entry name" value="PDZ_2"/>
    <property type="match status" value="1"/>
</dbReference>
<evidence type="ECO:0000313" key="4">
    <source>
        <dbReference type="Proteomes" id="UP000595095"/>
    </source>
</evidence>
<sequence>MTQSSVAQPCTTPHYTLAIDSVSDHTFAVSVCVPARSKPVTTLTLPAWIPGSYMIRDFARHIIKINAVRESGEAVPLEKCDKQTWQYHCPNQTVIINYTVFAFDLSVRSAYINDQYAFCNGTSVFLQIQGLENAPLTLSVDKPPTAAWQIHTSMPQDDNPTPAEQRLQTASPNNGHTPGQWHYCCESYAELIDHPLFIGIAQSQCFTVDGIEFEVLFSGDAPVDIERICQDLKPICQHHLSLFEKPYPIERYVFMTLLSDTGFGGLEHRSSTALLYPRFDLPLPNEHSTRPDGYITFLSLCSHELFHTWNVKRIRPQVLIQPDLQREVFTEQLWIYEGFTSFYDDLTLARTGLISADKYLEIVGQNLTRLLHGGGRHVQSAAASSFDAWTRFYKQDASSVNHIVSYYTKGGIIAMGLDLLIRRQSDNQYSLDTVMKHLWNDYGKDEQGTPDDVIATLCKDKLNIDVGDYLDRVVYGTEDVDLSQWLDDIGVCLQYRTKLNSADKGGTNVGNNGHPHLLGATVKTAPMGVAVVQVNTDTPASEAGLHINDVLLAVDNFVVNENLLQRLLNTTTQAQIRLTVVRDGRLLELSLPVREASLQACYFTIEDRQKLQHWLGLDQ</sequence>
<dbReference type="InterPro" id="IPR001478">
    <property type="entry name" value="PDZ"/>
</dbReference>
<name>A0A7S9HBL5_9ALTE</name>
<evidence type="ECO:0000313" key="3">
    <source>
        <dbReference type="EMBL" id="QPG04311.1"/>
    </source>
</evidence>
<dbReference type="InterPro" id="IPR007963">
    <property type="entry name" value="Peptidase_M61_catalytic"/>
</dbReference>
<dbReference type="PROSITE" id="PS50106">
    <property type="entry name" value="PDZ"/>
    <property type="match status" value="1"/>
</dbReference>
<proteinExistence type="predicted"/>